<evidence type="ECO:0000256" key="5">
    <source>
        <dbReference type="ARBA" id="ARBA00022853"/>
    </source>
</evidence>
<keyword evidence="7" id="KW-0560">Oxidoreductase</keyword>
<dbReference type="SUPFAM" id="SSF57667">
    <property type="entry name" value="beta-beta-alpha zinc fingers"/>
    <property type="match status" value="2"/>
</dbReference>
<keyword evidence="6" id="KW-0223">Dioxygenase</keyword>
<dbReference type="GO" id="GO:0008270">
    <property type="term" value="F:zinc ion binding"/>
    <property type="evidence" value="ECO:0007669"/>
    <property type="project" value="UniProtKB-KW"/>
</dbReference>
<dbReference type="Pfam" id="PF02373">
    <property type="entry name" value="JmjC"/>
    <property type="match status" value="1"/>
</dbReference>
<evidence type="ECO:0000313" key="17">
    <source>
        <dbReference type="EMBL" id="KAJ4979660.1"/>
    </source>
</evidence>
<evidence type="ECO:0000256" key="3">
    <source>
        <dbReference type="ARBA" id="ARBA00022771"/>
    </source>
</evidence>
<dbReference type="FunFam" id="3.30.160.60:FF:000747">
    <property type="entry name" value="Probable lysine-specific demethylase ELF6"/>
    <property type="match status" value="1"/>
</dbReference>
<dbReference type="PROSITE" id="PS51184">
    <property type="entry name" value="JMJC"/>
    <property type="match status" value="1"/>
</dbReference>
<feature type="compositionally biased region" description="Basic and acidic residues" evidence="13">
    <location>
        <begin position="965"/>
        <end position="982"/>
    </location>
</feature>
<keyword evidence="10" id="KW-0804">Transcription</keyword>
<reference evidence="17" key="1">
    <citation type="journal article" date="2023" name="Plant J.">
        <title>The genome of the king protea, Protea cynaroides.</title>
        <authorList>
            <person name="Chang J."/>
            <person name="Duong T.A."/>
            <person name="Schoeman C."/>
            <person name="Ma X."/>
            <person name="Roodt D."/>
            <person name="Barker N."/>
            <person name="Li Z."/>
            <person name="Van de Peer Y."/>
            <person name="Mizrachi E."/>
        </authorList>
    </citation>
    <scope>NUCLEOTIDE SEQUENCE</scope>
    <source>
        <tissue evidence="17">Young leaves</tissue>
    </source>
</reference>
<dbReference type="PROSITE" id="PS00028">
    <property type="entry name" value="ZINC_FINGER_C2H2_1"/>
    <property type="match status" value="3"/>
</dbReference>
<feature type="region of interest" description="Disordered" evidence="13">
    <location>
        <begin position="1012"/>
        <end position="1056"/>
    </location>
</feature>
<name>A0A9Q0R180_9MAGN</name>
<evidence type="ECO:0000256" key="6">
    <source>
        <dbReference type="ARBA" id="ARBA00022964"/>
    </source>
</evidence>
<keyword evidence="9" id="KW-0805">Transcription regulation</keyword>
<evidence type="ECO:0000259" key="14">
    <source>
        <dbReference type="PROSITE" id="PS50157"/>
    </source>
</evidence>
<feature type="compositionally biased region" description="Basic and acidic residues" evidence="13">
    <location>
        <begin position="224"/>
        <end position="248"/>
    </location>
</feature>
<dbReference type="GO" id="GO:0000785">
    <property type="term" value="C:chromatin"/>
    <property type="evidence" value="ECO:0007669"/>
    <property type="project" value="TreeGrafter"/>
</dbReference>
<gene>
    <name evidence="17" type="ORF">NE237_010440</name>
</gene>
<keyword evidence="4" id="KW-0862">Zinc</keyword>
<dbReference type="GO" id="GO:0040029">
    <property type="term" value="P:epigenetic regulation of gene expression"/>
    <property type="evidence" value="ECO:0007669"/>
    <property type="project" value="UniProtKB-ARBA"/>
</dbReference>
<dbReference type="SMART" id="SM00558">
    <property type="entry name" value="JmjC"/>
    <property type="match status" value="1"/>
</dbReference>
<evidence type="ECO:0000256" key="11">
    <source>
        <dbReference type="ARBA" id="ARBA00023242"/>
    </source>
</evidence>
<evidence type="ECO:0000259" key="16">
    <source>
        <dbReference type="PROSITE" id="PS51184"/>
    </source>
</evidence>
<evidence type="ECO:0000256" key="9">
    <source>
        <dbReference type="ARBA" id="ARBA00023015"/>
    </source>
</evidence>
<evidence type="ECO:0000256" key="2">
    <source>
        <dbReference type="ARBA" id="ARBA00022737"/>
    </source>
</evidence>
<feature type="region of interest" description="Disordered" evidence="13">
    <location>
        <begin position="1253"/>
        <end position="1288"/>
    </location>
</feature>
<protein>
    <recommendedName>
        <fullName evidence="19">Lysine-specific demethylase ELF6</fullName>
    </recommendedName>
</protein>
<dbReference type="Proteomes" id="UP001141806">
    <property type="component" value="Unassembled WGS sequence"/>
</dbReference>
<accession>A0A9Q0R180</accession>
<feature type="domain" description="JmjC" evidence="16">
    <location>
        <begin position="291"/>
        <end position="460"/>
    </location>
</feature>
<dbReference type="SMART" id="SM00545">
    <property type="entry name" value="JmjN"/>
    <property type="match status" value="1"/>
</dbReference>
<feature type="region of interest" description="Disordered" evidence="13">
    <location>
        <begin position="214"/>
        <end position="263"/>
    </location>
</feature>
<dbReference type="InterPro" id="IPR036236">
    <property type="entry name" value="Znf_C2H2_sf"/>
</dbReference>
<dbReference type="GO" id="GO:0005634">
    <property type="term" value="C:nucleus"/>
    <property type="evidence" value="ECO:0007669"/>
    <property type="project" value="TreeGrafter"/>
</dbReference>
<dbReference type="Pfam" id="PF02375">
    <property type="entry name" value="JmjN"/>
    <property type="match status" value="1"/>
</dbReference>
<evidence type="ECO:0008006" key="19">
    <source>
        <dbReference type="Google" id="ProtNLM"/>
    </source>
</evidence>
<feature type="domain" description="C2H2-type" evidence="14">
    <location>
        <begin position="1413"/>
        <end position="1442"/>
    </location>
</feature>
<dbReference type="PROSITE" id="PS51183">
    <property type="entry name" value="JMJN"/>
    <property type="match status" value="1"/>
</dbReference>
<feature type="compositionally biased region" description="Basic and acidic residues" evidence="13">
    <location>
        <begin position="1277"/>
        <end position="1288"/>
    </location>
</feature>
<keyword evidence="8" id="KW-0408">Iron</keyword>
<feature type="domain" description="C2H2-type" evidence="14">
    <location>
        <begin position="1383"/>
        <end position="1412"/>
    </location>
</feature>
<feature type="compositionally biased region" description="Low complexity" evidence="13">
    <location>
        <begin position="249"/>
        <end position="263"/>
    </location>
</feature>
<organism evidence="17 18">
    <name type="scientific">Protea cynaroides</name>
    <dbReference type="NCBI Taxonomy" id="273540"/>
    <lineage>
        <taxon>Eukaryota</taxon>
        <taxon>Viridiplantae</taxon>
        <taxon>Streptophyta</taxon>
        <taxon>Embryophyta</taxon>
        <taxon>Tracheophyta</taxon>
        <taxon>Spermatophyta</taxon>
        <taxon>Magnoliopsida</taxon>
        <taxon>Proteales</taxon>
        <taxon>Proteaceae</taxon>
        <taxon>Protea</taxon>
    </lineage>
</organism>
<dbReference type="SUPFAM" id="SSF51197">
    <property type="entry name" value="Clavaminate synthase-like"/>
    <property type="match status" value="1"/>
</dbReference>
<keyword evidence="3 12" id="KW-0863">Zinc-finger</keyword>
<feature type="compositionally biased region" description="Basic and acidic residues" evidence="13">
    <location>
        <begin position="1029"/>
        <end position="1056"/>
    </location>
</feature>
<feature type="region of interest" description="Disordered" evidence="13">
    <location>
        <begin position="1"/>
        <end position="20"/>
    </location>
</feature>
<sequence length="1472" mass="163604">MGDEEIPAWLEGLPSAPEYHPTDTEFADPIAYISKIEKEASAFGICKVIPPLPKPSKKYVLSNLNKALSRSPELGPDANISAISSSAQMGSGDKENDGDGRAVFTTRHQELGQSIKRTKGLPPVRQASVHKQVWQSGEIYTLEQFESKSKAFARNHLGMIKDVSSLFIEALFWKAASEKPIYVEYANDVPGSGFGEPEEPFWYFHKRRRKRKFNNKRRGSFNAEDQKRDTVNNSHKDTEKDSYMKIDSDPSSGSLNPSSSLSNPLLDEGSKLWRQKIPNTSSDREGTAGWKLSNSPWNLQVIARSRGSLTRFMPDEVPGVTSPMVYIGMLFSWFAWHVEDHELHSMNFLHTGSPKTWYAVPGDYAFAFEEVVRGQGYGGNLDRLAALTLLGEKTTLLSPEVVVASGIPCCRLVQNPGEFVVTFPRAYHIGFSHGFNCGEAANFGTPQWLKVAKEAAVRRAAMNYLPMLSHQQLLYLLTMSFVPRVPRALLPGARSSRLRDRQKEEREQLVKKAFIDDMLNENTMLSTLLGENPSYYAVLWDPESLPAPCKDSQTFSFSTSRDAPNLVIDEKSTEICESDKGTSFLENVFCNEDANVATISSGKMSSADCKNENICNRLVDETKSYMETAELYVDDDDLPCGLHVDSGTLACVACGILGFPFMSVVQPSERALKELFATDGQSVHEGLGVLCSRKFHASSDHNATGKGSSGATDAEGDADQNQNGRLSLNEGPKSGRGIQLIKDGSDVITSLSEAMENGELKETNSSNHLIGTFSSVKLNHSMLSQTHDLHDGASTSQVPEGRQIPSAVKVDNHIDKCWNTSNGFLRPRIFCLQHTLEVAEILHSKGGANVLIICHSDYLKIKAHTMAIAEEIGTPFNFKEIPLERASVEELNLINISIDEEEQEECEEDWTSKLGLNLRYFVKLKKLSPSSREQHALTLDGLFCDVNPSSDISSLKWQSRRSRTHRESSKSKSSENSQIKKNDIIVGQSDGCKVISDNKIIQYSRRKYHADPSGTVEASMSCGRPRKNIPRDVSKTDDGNLDVDSRKASEDTCPTEKKGITVVESVENSNTQQEIQQHEEANKMKEFSDPVLAADLTGGISIFGSSEAQMDKHNAEETNMEGEACNLVTEHGSEMQYDMMSTDETSMMSKSCDSSIEISQVSDHIEFPGSLTVSIPNDRIFKTTTEEANTTDKSSNCMTPDRSDMQQDIQTANGTGSDLEVCVHANSIGGSILPALMLEGSEVPEVIHATDEPKRDVEVHSSQSNMEVEDIQTSTSESKRNRKEGNKRKIEVQMTEDQYSYSGFIKSPCEGLRPRTRRIAISGTGPDTNGLLEEKAVKKVRQQVGSAACKENKDEVKCAHKCDIDGCHMSFKTRSDLLMHKRNRCPHDGCGKRFSSHKYAMLHQRVHAEERPLKCPWKGCNMSFKWAWARTEHLRVHTGERPYECKVVGCGLTFRFVSDFSRHRRKTGHYVS</sequence>
<dbReference type="SMART" id="SM00355">
    <property type="entry name" value="ZnF_C2H2"/>
    <property type="match status" value="4"/>
</dbReference>
<feature type="domain" description="JmjN" evidence="15">
    <location>
        <begin position="16"/>
        <end position="57"/>
    </location>
</feature>
<dbReference type="PANTHER" id="PTHR10694:SF45">
    <property type="entry name" value="LYSINE-SPECIFIC DEMETHYLASE ELF6"/>
    <property type="match status" value="1"/>
</dbReference>
<evidence type="ECO:0000256" key="1">
    <source>
        <dbReference type="ARBA" id="ARBA00022723"/>
    </source>
</evidence>
<proteinExistence type="predicted"/>
<feature type="region of interest" description="Disordered" evidence="13">
    <location>
        <begin position="701"/>
        <end position="739"/>
    </location>
</feature>
<feature type="domain" description="C2H2-type" evidence="14">
    <location>
        <begin position="1443"/>
        <end position="1472"/>
    </location>
</feature>
<keyword evidence="2" id="KW-0677">Repeat</keyword>
<dbReference type="Gene3D" id="3.30.160.60">
    <property type="entry name" value="Classic Zinc Finger"/>
    <property type="match status" value="3"/>
</dbReference>
<dbReference type="PROSITE" id="PS50157">
    <property type="entry name" value="ZINC_FINGER_C2H2_2"/>
    <property type="match status" value="3"/>
</dbReference>
<feature type="region of interest" description="Disordered" evidence="13">
    <location>
        <begin position="955"/>
        <end position="982"/>
    </location>
</feature>
<keyword evidence="5" id="KW-0156">Chromatin regulator</keyword>
<dbReference type="GO" id="GO:0034647">
    <property type="term" value="F:histone H3K4me/H3K4me2/H3K4me3 demethylase activity"/>
    <property type="evidence" value="ECO:0007669"/>
    <property type="project" value="TreeGrafter"/>
</dbReference>
<dbReference type="EMBL" id="JAMYWD010000002">
    <property type="protein sequence ID" value="KAJ4979660.1"/>
    <property type="molecule type" value="Genomic_DNA"/>
</dbReference>
<dbReference type="InterPro" id="IPR003347">
    <property type="entry name" value="JmjC_dom"/>
</dbReference>
<dbReference type="OrthoDB" id="9547406at2759"/>
<comment type="caution">
    <text evidence="17">The sequence shown here is derived from an EMBL/GenBank/DDBJ whole genome shotgun (WGS) entry which is preliminary data.</text>
</comment>
<evidence type="ECO:0000256" key="10">
    <source>
        <dbReference type="ARBA" id="ARBA00023163"/>
    </source>
</evidence>
<dbReference type="InterPro" id="IPR003349">
    <property type="entry name" value="JmjN"/>
</dbReference>
<evidence type="ECO:0000256" key="13">
    <source>
        <dbReference type="SAM" id="MobiDB-lite"/>
    </source>
</evidence>
<dbReference type="PANTHER" id="PTHR10694">
    <property type="entry name" value="LYSINE-SPECIFIC DEMETHYLASE"/>
    <property type="match status" value="1"/>
</dbReference>
<keyword evidence="18" id="KW-1185">Reference proteome</keyword>
<evidence type="ECO:0000313" key="18">
    <source>
        <dbReference type="Proteomes" id="UP001141806"/>
    </source>
</evidence>
<evidence type="ECO:0000256" key="7">
    <source>
        <dbReference type="ARBA" id="ARBA00023002"/>
    </source>
</evidence>
<feature type="compositionally biased region" description="Polar residues" evidence="13">
    <location>
        <begin position="701"/>
        <end position="711"/>
    </location>
</feature>
<keyword evidence="11" id="KW-0539">Nucleus</keyword>
<evidence type="ECO:0000256" key="8">
    <source>
        <dbReference type="ARBA" id="ARBA00023004"/>
    </source>
</evidence>
<evidence type="ECO:0000259" key="15">
    <source>
        <dbReference type="PROSITE" id="PS51183"/>
    </source>
</evidence>
<evidence type="ECO:0000256" key="4">
    <source>
        <dbReference type="ARBA" id="ARBA00022833"/>
    </source>
</evidence>
<keyword evidence="1" id="KW-0479">Metal-binding</keyword>
<feature type="compositionally biased region" description="Polar residues" evidence="13">
    <location>
        <begin position="1260"/>
        <end position="1276"/>
    </location>
</feature>
<dbReference type="InterPro" id="IPR013087">
    <property type="entry name" value="Znf_C2H2_type"/>
</dbReference>
<dbReference type="Gene3D" id="2.60.120.650">
    <property type="entry name" value="Cupin"/>
    <property type="match status" value="1"/>
</dbReference>
<evidence type="ECO:0000256" key="12">
    <source>
        <dbReference type="PROSITE-ProRule" id="PRU00042"/>
    </source>
</evidence>